<reference evidence="2" key="1">
    <citation type="journal article" date="2019" name="bioRxiv">
        <title>The Genome of the Zebra Mussel, Dreissena polymorpha: A Resource for Invasive Species Research.</title>
        <authorList>
            <person name="McCartney M.A."/>
            <person name="Auch B."/>
            <person name="Kono T."/>
            <person name="Mallez S."/>
            <person name="Zhang Y."/>
            <person name="Obille A."/>
            <person name="Becker A."/>
            <person name="Abrahante J.E."/>
            <person name="Garbe J."/>
            <person name="Badalamenti J.P."/>
            <person name="Herman A."/>
            <person name="Mangelson H."/>
            <person name="Liachko I."/>
            <person name="Sullivan S."/>
            <person name="Sone E.D."/>
            <person name="Koren S."/>
            <person name="Silverstein K.A.T."/>
            <person name="Beckman K.B."/>
            <person name="Gohl D.M."/>
        </authorList>
    </citation>
    <scope>NUCLEOTIDE SEQUENCE</scope>
    <source>
        <strain evidence="2">Duluth1</strain>
        <tissue evidence="2">Whole animal</tissue>
    </source>
</reference>
<sequence length="391" mass="45123">MPTLEEFIELLKDDEYYDPRYRNKMRLKGRKIAQRYYIAKGMHRTSVLFSLANMPDEIKNIGLRKYSRTGPDIFTRTYHHSKTNIARLPKLEESESGHCLASQSMTVTSEHPVPRVSRSRGALEVLGVTDSVPCKDFYREFRETPETHEIKGSSEKMKGCGSKLRTGPSSATSLISSSPHRVKNQPEDKLNSPVKFPKIAITTDECEDEADGPSEEEEEEIEEEYAFNTRKLKLSYSVERLRKRRKSKKPKKQAFIEILAKYYKLHNALRLFRKGSATGEVKRAKIRAKKIGQTEEEKKNEAEMVIGRLRQFDFNIDTDASRPHRKLNLDNVSRADFSRPDLQDFHVQLKRALGDFVVRREIVVSDLQTFYKATTSVTFSKPSCFKENNTN</sequence>
<name>A0A9D4REL3_DREPO</name>
<reference evidence="2" key="2">
    <citation type="submission" date="2020-11" db="EMBL/GenBank/DDBJ databases">
        <authorList>
            <person name="McCartney M.A."/>
            <person name="Auch B."/>
            <person name="Kono T."/>
            <person name="Mallez S."/>
            <person name="Becker A."/>
            <person name="Gohl D.M."/>
            <person name="Silverstein K.A.T."/>
            <person name="Koren S."/>
            <person name="Bechman K.B."/>
            <person name="Herman A."/>
            <person name="Abrahante J.E."/>
            <person name="Garbe J."/>
        </authorList>
    </citation>
    <scope>NUCLEOTIDE SEQUENCE</scope>
    <source>
        <strain evidence="2">Duluth1</strain>
        <tissue evidence="2">Whole animal</tissue>
    </source>
</reference>
<feature type="compositionally biased region" description="Low complexity" evidence="1">
    <location>
        <begin position="169"/>
        <end position="178"/>
    </location>
</feature>
<evidence type="ECO:0000313" key="3">
    <source>
        <dbReference type="Proteomes" id="UP000828390"/>
    </source>
</evidence>
<proteinExistence type="predicted"/>
<feature type="region of interest" description="Disordered" evidence="1">
    <location>
        <begin position="146"/>
        <end position="192"/>
    </location>
</feature>
<comment type="caution">
    <text evidence="2">The sequence shown here is derived from an EMBL/GenBank/DDBJ whole genome shotgun (WGS) entry which is preliminary data.</text>
</comment>
<organism evidence="2 3">
    <name type="scientific">Dreissena polymorpha</name>
    <name type="common">Zebra mussel</name>
    <name type="synonym">Mytilus polymorpha</name>
    <dbReference type="NCBI Taxonomy" id="45954"/>
    <lineage>
        <taxon>Eukaryota</taxon>
        <taxon>Metazoa</taxon>
        <taxon>Spiralia</taxon>
        <taxon>Lophotrochozoa</taxon>
        <taxon>Mollusca</taxon>
        <taxon>Bivalvia</taxon>
        <taxon>Autobranchia</taxon>
        <taxon>Heteroconchia</taxon>
        <taxon>Euheterodonta</taxon>
        <taxon>Imparidentia</taxon>
        <taxon>Neoheterodontei</taxon>
        <taxon>Myida</taxon>
        <taxon>Dreissenoidea</taxon>
        <taxon>Dreissenidae</taxon>
        <taxon>Dreissena</taxon>
    </lineage>
</organism>
<feature type="compositionally biased region" description="Basic and acidic residues" evidence="1">
    <location>
        <begin position="146"/>
        <end position="158"/>
    </location>
</feature>
<dbReference type="Proteomes" id="UP000828390">
    <property type="component" value="Unassembled WGS sequence"/>
</dbReference>
<protein>
    <submittedName>
        <fullName evidence="2">Uncharacterized protein</fullName>
    </submittedName>
</protein>
<dbReference type="AlphaFoldDB" id="A0A9D4REL3"/>
<evidence type="ECO:0000256" key="1">
    <source>
        <dbReference type="SAM" id="MobiDB-lite"/>
    </source>
</evidence>
<keyword evidence="3" id="KW-1185">Reference proteome</keyword>
<accession>A0A9D4REL3</accession>
<evidence type="ECO:0000313" key="2">
    <source>
        <dbReference type="EMBL" id="KAH3863717.1"/>
    </source>
</evidence>
<dbReference type="EMBL" id="JAIWYP010000002">
    <property type="protein sequence ID" value="KAH3863717.1"/>
    <property type="molecule type" value="Genomic_DNA"/>
</dbReference>
<gene>
    <name evidence="2" type="ORF">DPMN_026707</name>
</gene>